<reference evidence="2" key="1">
    <citation type="submission" date="2019-12" db="EMBL/GenBank/DDBJ databases">
        <title>Complete genome of Terracaulis silvestris 0127_4.</title>
        <authorList>
            <person name="Vieira S."/>
            <person name="Riedel T."/>
            <person name="Sproer C."/>
            <person name="Pascual J."/>
            <person name="Boedeker C."/>
            <person name="Overmann J."/>
        </authorList>
    </citation>
    <scope>NUCLEOTIDE SEQUENCE [LARGE SCALE GENOMIC DNA]</scope>
    <source>
        <strain evidence="2">0127_4</strain>
    </source>
</reference>
<sequence>MLCGAGCAGYGLIWIAGALAGFFVNTRRRWCLIVRAHAGEGAGGPYFSSYASTNFASRSVATIKSSLNACTTAPAEIGSFMRPTPWPTQ</sequence>
<evidence type="ECO:0000313" key="1">
    <source>
        <dbReference type="EMBL" id="QGZ94867.1"/>
    </source>
</evidence>
<keyword evidence="2" id="KW-1185">Reference proteome</keyword>
<gene>
    <name evidence="1" type="ORF">DSM104635_01699</name>
</gene>
<dbReference type="Proteomes" id="UP000431269">
    <property type="component" value="Chromosome"/>
</dbReference>
<evidence type="ECO:0000313" key="2">
    <source>
        <dbReference type="Proteomes" id="UP000431269"/>
    </source>
</evidence>
<protein>
    <submittedName>
        <fullName evidence="1">Uncharacterized protein</fullName>
    </submittedName>
</protein>
<proteinExistence type="predicted"/>
<organism evidence="1 2">
    <name type="scientific">Terricaulis silvestris</name>
    <dbReference type="NCBI Taxonomy" id="2686094"/>
    <lineage>
        <taxon>Bacteria</taxon>
        <taxon>Pseudomonadati</taxon>
        <taxon>Pseudomonadota</taxon>
        <taxon>Alphaproteobacteria</taxon>
        <taxon>Caulobacterales</taxon>
        <taxon>Caulobacteraceae</taxon>
        <taxon>Terricaulis</taxon>
    </lineage>
</organism>
<dbReference type="AlphaFoldDB" id="A0A6I6MQ03"/>
<accession>A0A6I6MQ03</accession>
<name>A0A6I6MQ03_9CAUL</name>
<dbReference type="EMBL" id="CP047045">
    <property type="protein sequence ID" value="QGZ94867.1"/>
    <property type="molecule type" value="Genomic_DNA"/>
</dbReference>
<dbReference type="KEGG" id="tsv:DSM104635_01699"/>